<reference evidence="3" key="2">
    <citation type="submission" date="2021-09" db="EMBL/GenBank/DDBJ databases">
        <authorList>
            <person name="Gilroy R."/>
        </authorList>
    </citation>
    <scope>NUCLEOTIDE SEQUENCE</scope>
    <source>
        <strain evidence="3">CHK165-8395</strain>
    </source>
</reference>
<dbReference type="CDD" id="cd03811">
    <property type="entry name" value="GT4_GT28_WabH-like"/>
    <property type="match status" value="1"/>
</dbReference>
<evidence type="ECO:0000313" key="3">
    <source>
        <dbReference type="EMBL" id="HJF08892.1"/>
    </source>
</evidence>
<dbReference type="Proteomes" id="UP000718012">
    <property type="component" value="Unassembled WGS sequence"/>
</dbReference>
<evidence type="ECO:0000313" key="4">
    <source>
        <dbReference type="Proteomes" id="UP000718012"/>
    </source>
</evidence>
<dbReference type="GO" id="GO:0016757">
    <property type="term" value="F:glycosyltransferase activity"/>
    <property type="evidence" value="ECO:0007669"/>
    <property type="project" value="InterPro"/>
</dbReference>
<comment type="caution">
    <text evidence="3">The sequence shown here is derived from an EMBL/GenBank/DDBJ whole genome shotgun (WGS) entry which is preliminary data.</text>
</comment>
<evidence type="ECO:0000259" key="1">
    <source>
        <dbReference type="Pfam" id="PF00534"/>
    </source>
</evidence>
<dbReference type="Pfam" id="PF13439">
    <property type="entry name" value="Glyco_transf_4"/>
    <property type="match status" value="1"/>
</dbReference>
<dbReference type="EMBL" id="DYXD01000261">
    <property type="protein sequence ID" value="HJF08892.1"/>
    <property type="molecule type" value="Genomic_DNA"/>
</dbReference>
<dbReference type="SUPFAM" id="SSF53756">
    <property type="entry name" value="UDP-Glycosyltransferase/glycogen phosphorylase"/>
    <property type="match status" value="1"/>
</dbReference>
<dbReference type="Pfam" id="PF00534">
    <property type="entry name" value="Glycos_transf_1"/>
    <property type="match status" value="1"/>
</dbReference>
<organism evidence="3 4">
    <name type="scientific">Phocaeicola coprocola</name>
    <dbReference type="NCBI Taxonomy" id="310298"/>
    <lineage>
        <taxon>Bacteria</taxon>
        <taxon>Pseudomonadati</taxon>
        <taxon>Bacteroidota</taxon>
        <taxon>Bacteroidia</taxon>
        <taxon>Bacteroidales</taxon>
        <taxon>Bacteroidaceae</taxon>
        <taxon>Phocaeicola</taxon>
    </lineage>
</organism>
<dbReference type="InterPro" id="IPR028098">
    <property type="entry name" value="Glyco_trans_4-like_N"/>
</dbReference>
<dbReference type="AlphaFoldDB" id="A0A921K5C5"/>
<feature type="domain" description="Glycosyltransferase subfamily 4-like N-terminal" evidence="2">
    <location>
        <begin position="15"/>
        <end position="190"/>
    </location>
</feature>
<dbReference type="Gene3D" id="3.40.50.2000">
    <property type="entry name" value="Glycogen Phosphorylase B"/>
    <property type="match status" value="2"/>
</dbReference>
<dbReference type="InterPro" id="IPR001296">
    <property type="entry name" value="Glyco_trans_1"/>
</dbReference>
<reference evidence="3" key="1">
    <citation type="journal article" date="2021" name="PeerJ">
        <title>Extensive microbial diversity within the chicken gut microbiome revealed by metagenomics and culture.</title>
        <authorList>
            <person name="Gilroy R."/>
            <person name="Ravi A."/>
            <person name="Getino M."/>
            <person name="Pursley I."/>
            <person name="Horton D.L."/>
            <person name="Alikhan N.F."/>
            <person name="Baker D."/>
            <person name="Gharbi K."/>
            <person name="Hall N."/>
            <person name="Watson M."/>
            <person name="Adriaenssens E.M."/>
            <person name="Foster-Nyarko E."/>
            <person name="Jarju S."/>
            <person name="Secka A."/>
            <person name="Antonio M."/>
            <person name="Oren A."/>
            <person name="Chaudhuri R.R."/>
            <person name="La Ragione R."/>
            <person name="Hildebrand F."/>
            <person name="Pallen M.J."/>
        </authorList>
    </citation>
    <scope>NUCLEOTIDE SEQUENCE</scope>
    <source>
        <strain evidence="3">CHK165-8395</strain>
    </source>
</reference>
<protein>
    <submittedName>
        <fullName evidence="3">Glycosyltransferase</fullName>
    </submittedName>
</protein>
<dbReference type="PANTHER" id="PTHR12526:SF630">
    <property type="entry name" value="GLYCOSYLTRANSFERASE"/>
    <property type="match status" value="1"/>
</dbReference>
<dbReference type="PANTHER" id="PTHR12526">
    <property type="entry name" value="GLYCOSYLTRANSFERASE"/>
    <property type="match status" value="1"/>
</dbReference>
<proteinExistence type="predicted"/>
<sequence length="382" mass="43643">MRKNVLFVIESLGGGGAEKVLTTLLKHLDKSKYNITLCIITNTGKYIDEVKPYVNYTSVMTPPHNQTIFNKIWYTIKYKLVYKILPISLIYKLFIPKGNDIEIAFCEGFTTKLISKSSNKKAKKIAWVHIDLKQNPWPQKLGIYRNIEEEILTYSKFNSIIAVSNTVKQSFKEVYGQADKTITIYNPIDIHDIKQRGKENINGYNKSVMNLVTVGRLVPQKGYDILLQIVARLKNEGYKFVLRILGEGTDREELLRYKEQNGLQGYVELIGFKKNPYPYIANSDLFVCSSRSEGYSLVIAESLVLGIPVLSTYCSGPNELLDEGKYGKLVKNDDDGNGLYEGLKQFLNNKRLLEIYRQKAIERGSFFSLTNVLNEVEKILNQ</sequence>
<name>A0A921K5C5_9BACT</name>
<accession>A0A921K5C5</accession>
<gene>
    <name evidence="3" type="ORF">K8U81_12045</name>
</gene>
<evidence type="ECO:0000259" key="2">
    <source>
        <dbReference type="Pfam" id="PF13439"/>
    </source>
</evidence>
<feature type="domain" description="Glycosyl transferase family 1" evidence="1">
    <location>
        <begin position="210"/>
        <end position="362"/>
    </location>
</feature>